<evidence type="ECO:0000256" key="5">
    <source>
        <dbReference type="ARBA" id="ARBA00023235"/>
    </source>
</evidence>
<dbReference type="GO" id="GO:0042732">
    <property type="term" value="P:D-xylose metabolic process"/>
    <property type="evidence" value="ECO:0007669"/>
    <property type="project" value="UniProtKB-KW"/>
</dbReference>
<dbReference type="Gene3D" id="3.20.20.150">
    <property type="entry name" value="Divalent-metal-dependent TIM barrel enzymes"/>
    <property type="match status" value="1"/>
</dbReference>
<dbReference type="PRINTS" id="PR00688">
    <property type="entry name" value="XYLOSISMRASE"/>
</dbReference>
<protein>
    <recommendedName>
        <fullName evidence="2 8">Xylose isomerase</fullName>
        <ecNumber evidence="2 8">5.3.1.5</ecNumber>
    </recommendedName>
</protein>
<gene>
    <name evidence="10" type="primary">LOC108744692</name>
</gene>
<dbReference type="PANTHER" id="PTHR48408">
    <property type="match status" value="1"/>
</dbReference>
<evidence type="ECO:0000313" key="10">
    <source>
        <dbReference type="RefSeq" id="XP_018336085.1"/>
    </source>
</evidence>
<dbReference type="OrthoDB" id="1730074at2759"/>
<dbReference type="SUPFAM" id="SSF51658">
    <property type="entry name" value="Xylose isomerase-like"/>
    <property type="match status" value="1"/>
</dbReference>
<organism evidence="9 10">
    <name type="scientific">Agrilus planipennis</name>
    <name type="common">Emerald ash borer</name>
    <name type="synonym">Agrilus marcopoli</name>
    <dbReference type="NCBI Taxonomy" id="224129"/>
    <lineage>
        <taxon>Eukaryota</taxon>
        <taxon>Metazoa</taxon>
        <taxon>Ecdysozoa</taxon>
        <taxon>Arthropoda</taxon>
        <taxon>Hexapoda</taxon>
        <taxon>Insecta</taxon>
        <taxon>Pterygota</taxon>
        <taxon>Neoptera</taxon>
        <taxon>Endopterygota</taxon>
        <taxon>Coleoptera</taxon>
        <taxon>Polyphaga</taxon>
        <taxon>Elateriformia</taxon>
        <taxon>Buprestoidea</taxon>
        <taxon>Buprestidae</taxon>
        <taxon>Agrilinae</taxon>
        <taxon>Agrilus</taxon>
    </lineage>
</organism>
<dbReference type="GO" id="GO:0009045">
    <property type="term" value="F:xylose isomerase activity"/>
    <property type="evidence" value="ECO:0007669"/>
    <property type="project" value="UniProtKB-EC"/>
</dbReference>
<proteinExistence type="inferred from homology"/>
<dbReference type="InParanoid" id="A0A1W4XUI3"/>
<keyword evidence="3 8" id="KW-0859">Xylose metabolism</keyword>
<keyword evidence="6 8" id="KW-0119">Carbohydrate metabolism</keyword>
<dbReference type="RefSeq" id="XP_018336085.1">
    <property type="nucleotide sequence ID" value="XM_018480583.2"/>
</dbReference>
<keyword evidence="4 8" id="KW-0479">Metal-binding</keyword>
<dbReference type="STRING" id="224129.A0A1W4XUI3"/>
<dbReference type="KEGG" id="apln:108744692"/>
<keyword evidence="5 8" id="KW-0413">Isomerase</keyword>
<dbReference type="PANTHER" id="PTHR48408:SF1">
    <property type="entry name" value="XYLOSE ISOMERASE"/>
    <property type="match status" value="1"/>
</dbReference>
<accession>A0A1W4XUI3</accession>
<keyword evidence="9" id="KW-1185">Reference proteome</keyword>
<dbReference type="InterPro" id="IPR001998">
    <property type="entry name" value="Xylose_isomerase"/>
</dbReference>
<evidence type="ECO:0000256" key="1">
    <source>
        <dbReference type="ARBA" id="ARBA00005765"/>
    </source>
</evidence>
<evidence type="ECO:0000256" key="6">
    <source>
        <dbReference type="ARBA" id="ARBA00023277"/>
    </source>
</evidence>
<sequence>MYPQPAIKRPKTGREVKTEFLEFFPGIHRIEYKPDTPFSSENGLFYRYYNASERIHGRTMEDWLRPAIFLGKAFTPNLYSCIKPWNDNSQTLDNYKKGIRAMFELCIKLGVKYWAGYDGDLVPESENFDENQNNLEIIINFVQEYQQKTGIKPLWFGADLKNNSRYVNGAFTNSEASIVTYAGYQVKQALQIANKLGSECFMLSPFQENYGSLLNTDLTKEIKHFAKFIKTIYDQKEKIGYNGQMLMQTVPDEGETTGITQYCRDFFSCTSFLKQFNLDKYFKMNVKPGHEFHMAKLYGLLGSVDVKEKDLLDIKSGIYLLRTVVENGGMAPGGLTFYLPSHNAPFDPKDLIEGYISAIDNYAKSLRIAVKLVNDAQLNKSIQMRYLSFSSGWGARIDNSDISLDDCEEQIKKQEIHSFPQPISSHYEHCLMVVTRYTDTTLKFMYFLGIFLRSKREIRGLRKR</sequence>
<evidence type="ECO:0000256" key="3">
    <source>
        <dbReference type="ARBA" id="ARBA00022629"/>
    </source>
</evidence>
<dbReference type="AlphaFoldDB" id="A0A1W4XUI3"/>
<evidence type="ECO:0000256" key="7">
    <source>
        <dbReference type="ARBA" id="ARBA00033659"/>
    </source>
</evidence>
<name>A0A1W4XUI3_AGRPL</name>
<evidence type="ECO:0000256" key="8">
    <source>
        <dbReference type="RuleBase" id="RU000609"/>
    </source>
</evidence>
<dbReference type="GeneID" id="108744692"/>
<dbReference type="InterPro" id="IPR036237">
    <property type="entry name" value="Xyl_isomerase-like_sf"/>
</dbReference>
<evidence type="ECO:0000256" key="4">
    <source>
        <dbReference type="ARBA" id="ARBA00022723"/>
    </source>
</evidence>
<comment type="catalytic activity">
    <reaction evidence="7 8">
        <text>alpha-D-xylose = alpha-D-xylulofuranose</text>
        <dbReference type="Rhea" id="RHEA:22816"/>
        <dbReference type="ChEBI" id="CHEBI:28518"/>
        <dbReference type="ChEBI" id="CHEBI:188998"/>
        <dbReference type="EC" id="5.3.1.5"/>
    </reaction>
</comment>
<evidence type="ECO:0000256" key="2">
    <source>
        <dbReference type="ARBA" id="ARBA00011958"/>
    </source>
</evidence>
<dbReference type="PROSITE" id="PS51415">
    <property type="entry name" value="XYLOSE_ISOMERASE"/>
    <property type="match status" value="1"/>
</dbReference>
<reference evidence="10" key="1">
    <citation type="submission" date="2025-08" db="UniProtKB">
        <authorList>
            <consortium name="RefSeq"/>
        </authorList>
    </citation>
    <scope>IDENTIFICATION</scope>
    <source>
        <tissue evidence="10">Entire body</tissue>
    </source>
</reference>
<dbReference type="GO" id="GO:0046872">
    <property type="term" value="F:metal ion binding"/>
    <property type="evidence" value="ECO:0007669"/>
    <property type="project" value="UniProtKB-KW"/>
</dbReference>
<dbReference type="EC" id="5.3.1.5" evidence="2 8"/>
<evidence type="ECO:0000313" key="9">
    <source>
        <dbReference type="Proteomes" id="UP000192223"/>
    </source>
</evidence>
<dbReference type="Proteomes" id="UP000192223">
    <property type="component" value="Unplaced"/>
</dbReference>
<comment type="similarity">
    <text evidence="1 8">Belongs to the xylose isomerase family.</text>
</comment>